<dbReference type="EMBL" id="JAFNEN010000110">
    <property type="protein sequence ID" value="KAG8194025.1"/>
    <property type="molecule type" value="Genomic_DNA"/>
</dbReference>
<comment type="caution">
    <text evidence="1">The sequence shown here is derived from an EMBL/GenBank/DDBJ whole genome shotgun (WGS) entry which is preliminary data.</text>
</comment>
<gene>
    <name evidence="1" type="ORF">JTE90_028369</name>
</gene>
<accession>A0AAV6VB85</accession>
<evidence type="ECO:0000313" key="1">
    <source>
        <dbReference type="EMBL" id="KAG8194025.1"/>
    </source>
</evidence>
<evidence type="ECO:0000313" key="2">
    <source>
        <dbReference type="Proteomes" id="UP000827092"/>
    </source>
</evidence>
<reference evidence="1 2" key="1">
    <citation type="journal article" date="2022" name="Nat. Ecol. Evol.">
        <title>A masculinizing supergene underlies an exaggerated male reproductive morph in a spider.</title>
        <authorList>
            <person name="Hendrickx F."/>
            <person name="De Corte Z."/>
            <person name="Sonet G."/>
            <person name="Van Belleghem S.M."/>
            <person name="Kostlbacher S."/>
            <person name="Vangestel C."/>
        </authorList>
    </citation>
    <scope>NUCLEOTIDE SEQUENCE [LARGE SCALE GENOMIC DNA]</scope>
    <source>
        <strain evidence="1">W744_W776</strain>
    </source>
</reference>
<organism evidence="1 2">
    <name type="scientific">Oedothorax gibbosus</name>
    <dbReference type="NCBI Taxonomy" id="931172"/>
    <lineage>
        <taxon>Eukaryota</taxon>
        <taxon>Metazoa</taxon>
        <taxon>Ecdysozoa</taxon>
        <taxon>Arthropoda</taxon>
        <taxon>Chelicerata</taxon>
        <taxon>Arachnida</taxon>
        <taxon>Araneae</taxon>
        <taxon>Araneomorphae</taxon>
        <taxon>Entelegynae</taxon>
        <taxon>Araneoidea</taxon>
        <taxon>Linyphiidae</taxon>
        <taxon>Erigoninae</taxon>
        <taxon>Oedothorax</taxon>
    </lineage>
</organism>
<name>A0AAV6VB85_9ARAC</name>
<dbReference type="Proteomes" id="UP000827092">
    <property type="component" value="Unassembled WGS sequence"/>
</dbReference>
<dbReference type="AlphaFoldDB" id="A0AAV6VB85"/>
<keyword evidence="2" id="KW-1185">Reference proteome</keyword>
<protein>
    <submittedName>
        <fullName evidence="1">Uncharacterized protein</fullName>
    </submittedName>
</protein>
<proteinExistence type="predicted"/>
<sequence>MCSSRTGCETDTLSRYLKDGNHKLFLGPTFRDGGIRDVFCGFEFHLSAPKAKKSPLKMDAHGTPWIDKDNSSYPPKVILSQPKHTLYLHRIRG</sequence>